<evidence type="ECO:0000256" key="6">
    <source>
        <dbReference type="ARBA" id="ARBA00023065"/>
    </source>
</evidence>
<dbReference type="Pfam" id="PF25539">
    <property type="entry name" value="Bestrophin_2"/>
    <property type="match status" value="1"/>
</dbReference>
<dbReference type="AlphaFoldDB" id="A0A8E6EVB7"/>
<reference evidence="10" key="1">
    <citation type="submission" date="2021-05" db="EMBL/GenBank/DDBJ databases">
        <title>Complete genome sequence of the cellulolytic planctomycete Telmatocola sphagniphila SP2T and characterization of the first cellulase from planctomycetes.</title>
        <authorList>
            <person name="Rakitin A.L."/>
            <person name="Beletsky A.V."/>
            <person name="Naumoff D.G."/>
            <person name="Kulichevskaya I.S."/>
            <person name="Mardanov A.V."/>
            <person name="Ravin N.V."/>
            <person name="Dedysh S.N."/>
        </authorList>
    </citation>
    <scope>NUCLEOTIDE SEQUENCE</scope>
    <source>
        <strain evidence="10">SP2T</strain>
    </source>
</reference>
<dbReference type="Proteomes" id="UP000676194">
    <property type="component" value="Chromosome"/>
</dbReference>
<evidence type="ECO:0000256" key="5">
    <source>
        <dbReference type="ARBA" id="ARBA00022989"/>
    </source>
</evidence>
<dbReference type="PANTHER" id="PTHR33281:SF19">
    <property type="entry name" value="VOLTAGE-DEPENDENT ANION CHANNEL-FORMING PROTEIN YNEE"/>
    <property type="match status" value="1"/>
</dbReference>
<proteinExistence type="inferred from homology"/>
<accession>A0A8E6EVB7</accession>
<feature type="transmembrane region" description="Helical" evidence="9">
    <location>
        <begin position="28"/>
        <end position="46"/>
    </location>
</feature>
<dbReference type="InterPro" id="IPR044669">
    <property type="entry name" value="YneE/VCCN1/2-like"/>
</dbReference>
<name>A0A8E6EVB7_9BACT</name>
<dbReference type="PANTHER" id="PTHR33281">
    <property type="entry name" value="UPF0187 PROTEIN YNEE"/>
    <property type="match status" value="1"/>
</dbReference>
<evidence type="ECO:0000256" key="8">
    <source>
        <dbReference type="ARBA" id="ARBA00034708"/>
    </source>
</evidence>
<evidence type="ECO:0000256" key="3">
    <source>
        <dbReference type="ARBA" id="ARBA00022475"/>
    </source>
</evidence>
<keyword evidence="7 9" id="KW-0472">Membrane</keyword>
<dbReference type="GO" id="GO:0005886">
    <property type="term" value="C:plasma membrane"/>
    <property type="evidence" value="ECO:0007669"/>
    <property type="project" value="UniProtKB-SubCell"/>
</dbReference>
<evidence type="ECO:0000256" key="4">
    <source>
        <dbReference type="ARBA" id="ARBA00022692"/>
    </source>
</evidence>
<comment type="subcellular location">
    <subcellularLocation>
        <location evidence="1">Cell membrane</location>
        <topology evidence="1">Multi-pass membrane protein</topology>
    </subcellularLocation>
</comment>
<gene>
    <name evidence="10" type="ORF">KIH39_00280</name>
</gene>
<keyword evidence="2" id="KW-0813">Transport</keyword>
<comment type="similarity">
    <text evidence="8">Belongs to the anion channel-forming bestrophin (TC 1.A.46) family.</text>
</comment>
<evidence type="ECO:0000256" key="1">
    <source>
        <dbReference type="ARBA" id="ARBA00004651"/>
    </source>
</evidence>
<sequence>MNTQARRGFWREAIALDGSVTPQVVPQVVFFGVLSGLICLAAWLAGKYDVDISLAVTPFELAGGVLGLLLILRTNAGYDRWWEARKLWGGIVNQSRNLTINALSYGRNRSHLVLRLSGIALALGN</sequence>
<organism evidence="10 11">
    <name type="scientific">Telmatocola sphagniphila</name>
    <dbReference type="NCBI Taxonomy" id="1123043"/>
    <lineage>
        <taxon>Bacteria</taxon>
        <taxon>Pseudomonadati</taxon>
        <taxon>Planctomycetota</taxon>
        <taxon>Planctomycetia</taxon>
        <taxon>Gemmatales</taxon>
        <taxon>Gemmataceae</taxon>
    </lineage>
</organism>
<keyword evidence="11" id="KW-1185">Reference proteome</keyword>
<feature type="transmembrane region" description="Helical" evidence="9">
    <location>
        <begin position="52"/>
        <end position="72"/>
    </location>
</feature>
<protein>
    <submittedName>
        <fullName evidence="10">Uncharacterized protein</fullName>
    </submittedName>
</protein>
<keyword evidence="3" id="KW-1003">Cell membrane</keyword>
<dbReference type="EMBL" id="CP074694">
    <property type="protein sequence ID" value="QVL32392.1"/>
    <property type="molecule type" value="Genomic_DNA"/>
</dbReference>
<keyword evidence="6" id="KW-0406">Ion transport</keyword>
<evidence type="ECO:0000256" key="2">
    <source>
        <dbReference type="ARBA" id="ARBA00022448"/>
    </source>
</evidence>
<dbReference type="RefSeq" id="WP_213497284.1">
    <property type="nucleotide sequence ID" value="NZ_CP074694.1"/>
</dbReference>
<evidence type="ECO:0000256" key="7">
    <source>
        <dbReference type="ARBA" id="ARBA00023136"/>
    </source>
</evidence>
<dbReference type="KEGG" id="tsph:KIH39_00280"/>
<evidence type="ECO:0000256" key="9">
    <source>
        <dbReference type="SAM" id="Phobius"/>
    </source>
</evidence>
<keyword evidence="5 9" id="KW-1133">Transmembrane helix</keyword>
<keyword evidence="4 9" id="KW-0812">Transmembrane</keyword>
<evidence type="ECO:0000313" key="10">
    <source>
        <dbReference type="EMBL" id="QVL32392.1"/>
    </source>
</evidence>
<dbReference type="GO" id="GO:0005254">
    <property type="term" value="F:chloride channel activity"/>
    <property type="evidence" value="ECO:0007669"/>
    <property type="project" value="InterPro"/>
</dbReference>
<evidence type="ECO:0000313" key="11">
    <source>
        <dbReference type="Proteomes" id="UP000676194"/>
    </source>
</evidence>